<accession>A0A5A9GX96</accession>
<proteinExistence type="inferred from homology"/>
<dbReference type="FunFam" id="3.40.50.300:FF:001890">
    <property type="entry name" value="DNA helicase"/>
    <property type="match status" value="1"/>
</dbReference>
<dbReference type="Gene3D" id="3.40.50.300">
    <property type="entry name" value="P-loop containing nucleotide triphosphate hydrolases"/>
    <property type="match status" value="2"/>
</dbReference>
<dbReference type="SUPFAM" id="SSF52540">
    <property type="entry name" value="P-loop containing nucleoside triphosphate hydrolases"/>
    <property type="match status" value="1"/>
</dbReference>
<keyword evidence="17" id="KW-1185">Reference proteome</keyword>
<keyword evidence="4 13" id="KW-0347">Helicase</keyword>
<dbReference type="PANTHER" id="PTHR11070">
    <property type="entry name" value="UVRD / RECB / PCRA DNA HELICASE FAMILY MEMBER"/>
    <property type="match status" value="1"/>
</dbReference>
<gene>
    <name evidence="16" type="ORF">FZ942_04895</name>
</gene>
<keyword evidence="6" id="KW-0238">DNA-binding</keyword>
<dbReference type="RefSeq" id="WP_149230002.1">
    <property type="nucleotide sequence ID" value="NZ_JALJXJ010000002.1"/>
</dbReference>
<comment type="caution">
    <text evidence="16">The sequence shown here is derived from an EMBL/GenBank/DDBJ whole genome shotgun (WGS) entry which is preliminary data.</text>
</comment>
<dbReference type="GO" id="GO:0003677">
    <property type="term" value="F:DNA binding"/>
    <property type="evidence" value="ECO:0007669"/>
    <property type="project" value="UniProtKB-KW"/>
</dbReference>
<dbReference type="OrthoDB" id="9806690at2"/>
<organism evidence="16 17">
    <name type="scientific">Azospirillum lipoferum</name>
    <dbReference type="NCBI Taxonomy" id="193"/>
    <lineage>
        <taxon>Bacteria</taxon>
        <taxon>Pseudomonadati</taxon>
        <taxon>Pseudomonadota</taxon>
        <taxon>Alphaproteobacteria</taxon>
        <taxon>Rhodospirillales</taxon>
        <taxon>Azospirillaceae</taxon>
        <taxon>Azospirillum</taxon>
    </lineage>
</organism>
<dbReference type="GO" id="GO:0033202">
    <property type="term" value="C:DNA helicase complex"/>
    <property type="evidence" value="ECO:0007669"/>
    <property type="project" value="TreeGrafter"/>
</dbReference>
<dbReference type="CDD" id="cd18807">
    <property type="entry name" value="SF1_C_UvrD"/>
    <property type="match status" value="1"/>
</dbReference>
<dbReference type="Pfam" id="PF00580">
    <property type="entry name" value="UvrD-helicase"/>
    <property type="match status" value="1"/>
</dbReference>
<dbReference type="GO" id="GO:0000725">
    <property type="term" value="P:recombinational repair"/>
    <property type="evidence" value="ECO:0007669"/>
    <property type="project" value="TreeGrafter"/>
</dbReference>
<dbReference type="PANTHER" id="PTHR11070:SF2">
    <property type="entry name" value="ATP-DEPENDENT DNA HELICASE SRS2"/>
    <property type="match status" value="1"/>
</dbReference>
<evidence type="ECO:0000259" key="14">
    <source>
        <dbReference type="PROSITE" id="PS51198"/>
    </source>
</evidence>
<dbReference type="FunFam" id="1.10.10.160:FF:000001">
    <property type="entry name" value="ATP-dependent DNA helicase"/>
    <property type="match status" value="1"/>
</dbReference>
<name>A0A5A9GX96_AZOLI</name>
<evidence type="ECO:0000256" key="6">
    <source>
        <dbReference type="ARBA" id="ARBA00023125"/>
    </source>
</evidence>
<dbReference type="Proteomes" id="UP000324927">
    <property type="component" value="Unassembled WGS sequence"/>
</dbReference>
<dbReference type="EMBL" id="VTTN01000001">
    <property type="protein sequence ID" value="KAA0598422.1"/>
    <property type="molecule type" value="Genomic_DNA"/>
</dbReference>
<feature type="binding site" evidence="13">
    <location>
        <begin position="61"/>
        <end position="68"/>
    </location>
    <ligand>
        <name>ATP</name>
        <dbReference type="ChEBI" id="CHEBI:30616"/>
    </ligand>
</feature>
<evidence type="ECO:0000256" key="10">
    <source>
        <dbReference type="ARBA" id="ARBA00034808"/>
    </source>
</evidence>
<evidence type="ECO:0000256" key="2">
    <source>
        <dbReference type="ARBA" id="ARBA00022741"/>
    </source>
</evidence>
<comment type="function">
    <text evidence="8">Has both ATPase and helicase activities. Unwinds DNA duplexes with 3' to 5' polarity with respect to the bound strand and initiates unwinding most effectively when a single-stranded region is present. Involved in the post-incision events of nucleotide excision repair and methyl-directed mismatch repair.</text>
</comment>
<evidence type="ECO:0000256" key="9">
    <source>
        <dbReference type="ARBA" id="ARBA00034617"/>
    </source>
</evidence>
<evidence type="ECO:0000256" key="11">
    <source>
        <dbReference type="ARBA" id="ARBA00034923"/>
    </source>
</evidence>
<keyword evidence="3 13" id="KW-0378">Hydrolase</keyword>
<dbReference type="GO" id="GO:0009314">
    <property type="term" value="P:response to radiation"/>
    <property type="evidence" value="ECO:0007669"/>
    <property type="project" value="UniProtKB-ARBA"/>
</dbReference>
<dbReference type="GO" id="GO:0005829">
    <property type="term" value="C:cytosol"/>
    <property type="evidence" value="ECO:0007669"/>
    <property type="project" value="TreeGrafter"/>
</dbReference>
<evidence type="ECO:0000256" key="4">
    <source>
        <dbReference type="ARBA" id="ARBA00022806"/>
    </source>
</evidence>
<dbReference type="InterPro" id="IPR000212">
    <property type="entry name" value="DNA_helicase_UvrD/REP"/>
</dbReference>
<dbReference type="CDD" id="cd17932">
    <property type="entry name" value="DEXQc_UvrD"/>
    <property type="match status" value="1"/>
</dbReference>
<evidence type="ECO:0000256" key="1">
    <source>
        <dbReference type="ARBA" id="ARBA00009922"/>
    </source>
</evidence>
<dbReference type="GO" id="GO:0005524">
    <property type="term" value="F:ATP binding"/>
    <property type="evidence" value="ECO:0007669"/>
    <property type="project" value="UniProtKB-UniRule"/>
</dbReference>
<dbReference type="PROSITE" id="PS51198">
    <property type="entry name" value="UVRD_HELICASE_ATP_BIND"/>
    <property type="match status" value="1"/>
</dbReference>
<feature type="domain" description="UvrD-like helicase ATP-binding" evidence="14">
    <location>
        <begin position="40"/>
        <end position="320"/>
    </location>
</feature>
<evidence type="ECO:0000256" key="8">
    <source>
        <dbReference type="ARBA" id="ARBA00025289"/>
    </source>
</evidence>
<dbReference type="InterPro" id="IPR027417">
    <property type="entry name" value="P-loop_NTPase"/>
</dbReference>
<comment type="similarity">
    <text evidence="1">Belongs to the helicase family. UvrD subfamily.</text>
</comment>
<dbReference type="InterPro" id="IPR014017">
    <property type="entry name" value="DNA_helicase_UvrD-like_C"/>
</dbReference>
<dbReference type="Gene3D" id="1.10.486.10">
    <property type="entry name" value="PCRA, domain 4"/>
    <property type="match status" value="1"/>
</dbReference>
<comment type="catalytic activity">
    <reaction evidence="12">
        <text>ATP + H2O = ADP + phosphate + H(+)</text>
        <dbReference type="Rhea" id="RHEA:13065"/>
        <dbReference type="ChEBI" id="CHEBI:15377"/>
        <dbReference type="ChEBI" id="CHEBI:15378"/>
        <dbReference type="ChEBI" id="CHEBI:30616"/>
        <dbReference type="ChEBI" id="CHEBI:43474"/>
        <dbReference type="ChEBI" id="CHEBI:456216"/>
        <dbReference type="EC" id="5.6.2.4"/>
    </reaction>
</comment>
<dbReference type="InterPro" id="IPR014016">
    <property type="entry name" value="UvrD-like_ATP-bd"/>
</dbReference>
<keyword evidence="7" id="KW-0413">Isomerase</keyword>
<dbReference type="PROSITE" id="PS51217">
    <property type="entry name" value="UVRD_HELICASE_CTER"/>
    <property type="match status" value="1"/>
</dbReference>
<evidence type="ECO:0000259" key="15">
    <source>
        <dbReference type="PROSITE" id="PS51217"/>
    </source>
</evidence>
<dbReference type="EC" id="5.6.2.4" evidence="10"/>
<keyword evidence="5 13" id="KW-0067">ATP-binding</keyword>
<evidence type="ECO:0000313" key="17">
    <source>
        <dbReference type="Proteomes" id="UP000324927"/>
    </source>
</evidence>
<evidence type="ECO:0000256" key="12">
    <source>
        <dbReference type="ARBA" id="ARBA00048988"/>
    </source>
</evidence>
<dbReference type="Gene3D" id="1.10.10.160">
    <property type="match status" value="1"/>
</dbReference>
<evidence type="ECO:0000256" key="5">
    <source>
        <dbReference type="ARBA" id="ARBA00022840"/>
    </source>
</evidence>
<evidence type="ECO:0000313" key="16">
    <source>
        <dbReference type="EMBL" id="KAA0598422.1"/>
    </source>
</evidence>
<keyword evidence="2 13" id="KW-0547">Nucleotide-binding</keyword>
<evidence type="ECO:0000256" key="13">
    <source>
        <dbReference type="PROSITE-ProRule" id="PRU00560"/>
    </source>
</evidence>
<evidence type="ECO:0000256" key="7">
    <source>
        <dbReference type="ARBA" id="ARBA00023235"/>
    </source>
</evidence>
<dbReference type="AlphaFoldDB" id="A0A5A9GX96"/>
<dbReference type="GO" id="GO:0043138">
    <property type="term" value="F:3'-5' DNA helicase activity"/>
    <property type="evidence" value="ECO:0007669"/>
    <property type="project" value="UniProtKB-EC"/>
</dbReference>
<reference evidence="16 17" key="1">
    <citation type="submission" date="2019-08" db="EMBL/GenBank/DDBJ databases">
        <authorList>
            <person name="Grouzdev D."/>
            <person name="Tikhonova E."/>
            <person name="Kravchenko I."/>
        </authorList>
    </citation>
    <scope>NUCLEOTIDE SEQUENCE [LARGE SCALE GENOMIC DNA]</scope>
    <source>
        <strain evidence="16 17">59b</strain>
    </source>
</reference>
<protein>
    <recommendedName>
        <fullName evidence="10">DNA 3'-5' helicase</fullName>
        <ecNumber evidence="10">5.6.2.4</ecNumber>
    </recommendedName>
    <alternativeName>
        <fullName evidence="11">DNA 3'-5' helicase II</fullName>
    </alternativeName>
</protein>
<dbReference type="Pfam" id="PF13361">
    <property type="entry name" value="UvrD_C"/>
    <property type="match status" value="1"/>
</dbReference>
<feature type="domain" description="UvrD-like helicase C-terminal" evidence="15">
    <location>
        <begin position="321"/>
        <end position="588"/>
    </location>
</feature>
<comment type="catalytic activity">
    <reaction evidence="9">
        <text>Couples ATP hydrolysis with the unwinding of duplex DNA by translocating in the 3'-5' direction.</text>
        <dbReference type="EC" id="5.6.2.4"/>
    </reaction>
</comment>
<sequence>MSDSYDDDPLSHAAPAAAGPASGFPAAGYPAAAQRFAYLDGLNPTQRAAVEALDGPVLVLAGAGTGKTRVLTTRLAHLLMTRRAAAFQILAVTFTNKAAREMRERVAHLVGIEPEGWWLGTFHALAARILRRHAELVGLKSNFTILDTDDQVRLIKQLLEAENIDSKKWPARQVLGAIERWKDRGLTPDRLGDADGGEVAGGRVVAIYRAYQERLRTLNACDFGDLLLHNLAIFQNNPDVLAEYHRKFKYVLVDEYQDTNVAQYLWLRILSQAHKNICCVGDEDQSIYAWRGAEIGNILRFETDFPGATIIKLEQNYRSTGHILAAASGLIANNQGRLGKTLWTEADGGEPVKVKAVWDGEEEARWVGEEIETLQRKGTSLAQIAVLVRAGFQTREFEERFITLGLPYKVLGGPRFYERQEIRDALAYFRVVNSGDDDLAFERVVNLPKRGVGPAAMQSLYTAARARGLSLTEAGWVLTETDELKPKLRATLRGLLQDFFRWRTLMATVPHTELARTILDESGYTRMWQEDKTPEAPGRLENLKELITAMAEFENLPGFLEHVALVMENAEAAGIEQVTVMTLHGAKGLEFDHVFLPGWEEGVFPNQRALDETGIAGLEEERRLAYVGLTRARRRAYVSHAANRRLYGNWVSAVPSRFVEEIPQDNVEAEAANGLFAGSGGRGNFGGGAGGYGGAGGFQFRGSTRQAPAPKTITLDQSAYAVAPRPRPDAPFAKGARVFHQKFGYGTVAGVSEDKLEIDFDHSGSKKVMDSFVVPADKAG</sequence>
<evidence type="ECO:0000256" key="3">
    <source>
        <dbReference type="ARBA" id="ARBA00022801"/>
    </source>
</evidence>
<dbReference type="InterPro" id="IPR013986">
    <property type="entry name" value="DExx_box_DNA_helicase_dom_sf"/>
</dbReference>
<dbReference type="GO" id="GO:0016887">
    <property type="term" value="F:ATP hydrolysis activity"/>
    <property type="evidence" value="ECO:0007669"/>
    <property type="project" value="RHEA"/>
</dbReference>